<reference evidence="1" key="1">
    <citation type="submission" date="2018-11" db="EMBL/GenBank/DDBJ databases">
        <authorList>
            <consortium name="Pathogen Informatics"/>
        </authorList>
    </citation>
    <scope>NUCLEOTIDE SEQUENCE</scope>
</reference>
<dbReference type="EMBL" id="CAAALY010009063">
    <property type="protein sequence ID" value="VEL10457.1"/>
    <property type="molecule type" value="Genomic_DNA"/>
</dbReference>
<dbReference type="Proteomes" id="UP000784294">
    <property type="component" value="Unassembled WGS sequence"/>
</dbReference>
<sequence>MTVGTSRCCQAQALSPTDLEARPPLEICSGGSAPTPTYSSDGNFAQVYAPPLNAYDSGTPALRSGPRQSVALTPAAPVSSTCSGSPSRGCSSVRAGRRSSLSEYAHLPSNVPSVGIPSYHITQLSTSQCKQAIRGLIPSEDDYLPDASRPAVSWLNSNLLVANLSGVSRFQDC</sequence>
<gene>
    <name evidence="1" type="ORF">PXEA_LOCUS3897</name>
</gene>
<accession>A0A3S5B1F6</accession>
<dbReference type="AlphaFoldDB" id="A0A3S5B1F6"/>
<comment type="caution">
    <text evidence="1">The sequence shown here is derived from an EMBL/GenBank/DDBJ whole genome shotgun (WGS) entry which is preliminary data.</text>
</comment>
<evidence type="ECO:0000313" key="2">
    <source>
        <dbReference type="Proteomes" id="UP000784294"/>
    </source>
</evidence>
<protein>
    <submittedName>
        <fullName evidence="1">Uncharacterized protein</fullName>
    </submittedName>
</protein>
<keyword evidence="2" id="KW-1185">Reference proteome</keyword>
<name>A0A3S5B1F6_9PLAT</name>
<evidence type="ECO:0000313" key="1">
    <source>
        <dbReference type="EMBL" id="VEL10457.1"/>
    </source>
</evidence>
<organism evidence="1 2">
    <name type="scientific">Protopolystoma xenopodis</name>
    <dbReference type="NCBI Taxonomy" id="117903"/>
    <lineage>
        <taxon>Eukaryota</taxon>
        <taxon>Metazoa</taxon>
        <taxon>Spiralia</taxon>
        <taxon>Lophotrochozoa</taxon>
        <taxon>Platyhelminthes</taxon>
        <taxon>Monogenea</taxon>
        <taxon>Polyopisthocotylea</taxon>
        <taxon>Polystomatidea</taxon>
        <taxon>Polystomatidae</taxon>
        <taxon>Protopolystoma</taxon>
    </lineage>
</organism>
<proteinExistence type="predicted"/>